<name>A0ABX8GHC0_9CELL</name>
<keyword evidence="2" id="KW-0472">Membrane</keyword>
<evidence type="ECO:0008006" key="6">
    <source>
        <dbReference type="Google" id="ProtNLM"/>
    </source>
</evidence>
<keyword evidence="5" id="KW-1185">Reference proteome</keyword>
<accession>A0ABX8GHC0</accession>
<feature type="signal peptide" evidence="3">
    <location>
        <begin position="1"/>
        <end position="26"/>
    </location>
</feature>
<evidence type="ECO:0000256" key="2">
    <source>
        <dbReference type="SAM" id="Phobius"/>
    </source>
</evidence>
<feature type="region of interest" description="Disordered" evidence="1">
    <location>
        <begin position="190"/>
        <end position="216"/>
    </location>
</feature>
<dbReference type="Proteomes" id="UP000679335">
    <property type="component" value="Chromosome"/>
</dbReference>
<evidence type="ECO:0000256" key="1">
    <source>
        <dbReference type="SAM" id="MobiDB-lite"/>
    </source>
</evidence>
<dbReference type="RefSeq" id="WP_208195823.1">
    <property type="nucleotide sequence ID" value="NZ_CP076023.1"/>
</dbReference>
<evidence type="ECO:0000313" key="4">
    <source>
        <dbReference type="EMBL" id="QWC15238.1"/>
    </source>
</evidence>
<organism evidence="4 5">
    <name type="scientific">Cellulomonas dongxiuzhuiae</name>
    <dbReference type="NCBI Taxonomy" id="2819979"/>
    <lineage>
        <taxon>Bacteria</taxon>
        <taxon>Bacillati</taxon>
        <taxon>Actinomycetota</taxon>
        <taxon>Actinomycetes</taxon>
        <taxon>Micrococcales</taxon>
        <taxon>Cellulomonadaceae</taxon>
        <taxon>Cellulomonas</taxon>
    </lineage>
</organism>
<sequence length="270" mass="27071">MRRPARAFGVLVAGVVATLLASPAAAAGYGEALVTTWDGPTVNLAWDGSSYTTDSSSFSGTPVVVPGDMQGRTITVTNHGPTDATLRGWVQDVTLLDPDALDIYHSTGVPQGDFYADLTLAWSTASSEGRSSFRQLAAAGATQVVDVPLARGASTQVTVVTALPLTATSGNRANVAPREATYEVLLRLDGRTPPASEGTPPSAGSSATGPASEAGSDAGTAALALTGLDALRAALLAVVAIGVGSTLLGAARRRRDVQNPGGSGTTPSAG</sequence>
<gene>
    <name evidence="4" type="ORF">KKR89_13040</name>
</gene>
<proteinExistence type="predicted"/>
<keyword evidence="2" id="KW-0812">Transmembrane</keyword>
<feature type="chain" id="PRO_5045069312" description="Sortase" evidence="3">
    <location>
        <begin position="27"/>
        <end position="270"/>
    </location>
</feature>
<protein>
    <recommendedName>
        <fullName evidence="6">Sortase</fullName>
    </recommendedName>
</protein>
<keyword evidence="3" id="KW-0732">Signal</keyword>
<feature type="compositionally biased region" description="Low complexity" evidence="1">
    <location>
        <begin position="198"/>
        <end position="216"/>
    </location>
</feature>
<evidence type="ECO:0000256" key="3">
    <source>
        <dbReference type="SAM" id="SignalP"/>
    </source>
</evidence>
<feature type="transmembrane region" description="Helical" evidence="2">
    <location>
        <begin position="230"/>
        <end position="251"/>
    </location>
</feature>
<reference evidence="4 5" key="1">
    <citation type="submission" date="2021-05" db="EMBL/GenBank/DDBJ databases">
        <title>Novel species in genus Cellulomonas.</title>
        <authorList>
            <person name="Zhang G."/>
        </authorList>
    </citation>
    <scope>NUCLEOTIDE SEQUENCE [LARGE SCALE GENOMIC DNA]</scope>
    <source>
        <strain evidence="5">zg-ZUI157</strain>
    </source>
</reference>
<dbReference type="EMBL" id="CP076023">
    <property type="protein sequence ID" value="QWC15238.1"/>
    <property type="molecule type" value="Genomic_DNA"/>
</dbReference>
<evidence type="ECO:0000313" key="5">
    <source>
        <dbReference type="Proteomes" id="UP000679335"/>
    </source>
</evidence>
<keyword evidence="2" id="KW-1133">Transmembrane helix</keyword>